<evidence type="ECO:0000256" key="2">
    <source>
        <dbReference type="ARBA" id="ARBA00007007"/>
    </source>
</evidence>
<dbReference type="Pfam" id="PF04849">
    <property type="entry name" value="HAP1_N"/>
    <property type="match status" value="1"/>
</dbReference>
<dbReference type="GO" id="GO:0006605">
    <property type="term" value="P:protein targeting"/>
    <property type="evidence" value="ECO:0007669"/>
    <property type="project" value="TreeGrafter"/>
</dbReference>
<accession>A0A4E9FJ58</accession>
<dbReference type="InterPro" id="IPR006933">
    <property type="entry name" value="HAP1_N"/>
</dbReference>
<evidence type="ECO:0000256" key="5">
    <source>
        <dbReference type="SAM" id="Coils"/>
    </source>
</evidence>
<gene>
    <name evidence="8" type="primary">Bma-trak-1</name>
    <name evidence="8" type="ORF">BM_BM6033</name>
</gene>
<dbReference type="GeneID" id="6095471"/>
<evidence type="ECO:0000256" key="1">
    <source>
        <dbReference type="ARBA" id="ARBA00004173"/>
    </source>
</evidence>
<dbReference type="GO" id="GO:0016740">
    <property type="term" value="F:transferase activity"/>
    <property type="evidence" value="ECO:0007669"/>
    <property type="project" value="UniProtKB-KW"/>
</dbReference>
<keyword evidence="9" id="KW-1185">Reference proteome</keyword>
<organism evidence="8">
    <name type="scientific">Brugia malayi</name>
    <name type="common">Filarial nematode worm</name>
    <dbReference type="NCBI Taxonomy" id="6279"/>
    <lineage>
        <taxon>Eukaryota</taxon>
        <taxon>Metazoa</taxon>
        <taxon>Ecdysozoa</taxon>
        <taxon>Nematoda</taxon>
        <taxon>Chromadorea</taxon>
        <taxon>Rhabditida</taxon>
        <taxon>Spirurina</taxon>
        <taxon>Spiruromorpha</taxon>
        <taxon>Filarioidea</taxon>
        <taxon>Onchocercidae</taxon>
        <taxon>Brugia</taxon>
    </lineage>
</organism>
<comment type="similarity">
    <text evidence="2">Belongs to the milton family.</text>
</comment>
<dbReference type="InterPro" id="IPR051946">
    <property type="entry name" value="Intracell_Traff-Reg"/>
</dbReference>
<dbReference type="GO" id="GO:0017022">
    <property type="term" value="F:myosin binding"/>
    <property type="evidence" value="ECO:0007669"/>
    <property type="project" value="TreeGrafter"/>
</dbReference>
<keyword evidence="3 5" id="KW-0175">Coiled coil</keyword>
<dbReference type="CTD" id="6095471"/>
<keyword evidence="8" id="KW-0808">Transferase</keyword>
<feature type="compositionally biased region" description="Low complexity" evidence="6">
    <location>
        <begin position="405"/>
        <end position="416"/>
    </location>
</feature>
<dbReference type="GO" id="GO:0031410">
    <property type="term" value="C:cytoplasmic vesicle"/>
    <property type="evidence" value="ECO:0007669"/>
    <property type="project" value="TreeGrafter"/>
</dbReference>
<reference evidence="8" key="2">
    <citation type="submission" date="2019-04" db="EMBL/GenBank/DDBJ databases">
        <authorList>
            <person name="Howe K."/>
            <person name="Paulini M."/>
            <person name="Williams G."/>
        </authorList>
    </citation>
    <scope>NUCLEOTIDE SEQUENCE [LARGE SCALE GENOMIC DNA]</scope>
    <source>
        <strain evidence="8">FR3</strain>
    </source>
</reference>
<dbReference type="EMBL" id="CAAKNF010000194">
    <property type="protein sequence ID" value="VIO97031.1"/>
    <property type="molecule type" value="Genomic_DNA"/>
</dbReference>
<dbReference type="OrthoDB" id="10067624at2759"/>
<proteinExistence type="inferred from homology"/>
<evidence type="ECO:0000259" key="7">
    <source>
        <dbReference type="SMART" id="SM01424"/>
    </source>
</evidence>
<dbReference type="KEGG" id="bmy:BM_BM6033"/>
<dbReference type="RefSeq" id="XP_042936767.1">
    <property type="nucleotide sequence ID" value="XM_043080833.1"/>
</dbReference>
<comment type="subcellular location">
    <subcellularLocation>
        <location evidence="1">Mitochondrion</location>
    </subcellularLocation>
</comment>
<evidence type="ECO:0000256" key="4">
    <source>
        <dbReference type="ARBA" id="ARBA00023128"/>
    </source>
</evidence>
<dbReference type="PANTHER" id="PTHR15751:SF12">
    <property type="entry name" value="TRAFFICKING KINESIN-BINDING PROTEIN MILT"/>
    <property type="match status" value="1"/>
</dbReference>
<dbReference type="WBParaSite" id="Bm6033.1">
    <property type="protein sequence ID" value="Bm6033.1"/>
    <property type="gene ID" value="WBGene00226294"/>
</dbReference>
<reference evidence="9" key="1">
    <citation type="journal article" date="2007" name="Science">
        <title>Draft genome of the filarial nematode parasite Brugia malayi.</title>
        <authorList>
            <person name="Ghedin E."/>
            <person name="Wang S."/>
            <person name="Spiro D."/>
            <person name="Caler E."/>
            <person name="Zhao Q."/>
            <person name="Crabtree J."/>
            <person name="Allen J.E."/>
            <person name="Delcher A.L."/>
            <person name="Guiliano D.B."/>
            <person name="Miranda-Saavedra D."/>
            <person name="Angiuoli S.V."/>
            <person name="Creasy T."/>
            <person name="Amedeo P."/>
            <person name="Haas B."/>
            <person name="El-Sayed N.M."/>
            <person name="Wortman J.R."/>
            <person name="Feldblyum T."/>
            <person name="Tallon L."/>
            <person name="Schatz M."/>
            <person name="Shumway M."/>
            <person name="Koo H."/>
            <person name="Salzberg S.L."/>
            <person name="Schobel S."/>
            <person name="Pertea M."/>
            <person name="Pop M."/>
            <person name="White O."/>
            <person name="Barton G.J."/>
            <person name="Carlow C.K."/>
            <person name="Crawford M.J."/>
            <person name="Daub J."/>
            <person name="Dimmic M.W."/>
            <person name="Estes C.F."/>
            <person name="Foster J.M."/>
            <person name="Ganatra M."/>
            <person name="Gregory W.F."/>
            <person name="Johnson N.M."/>
            <person name="Jin J."/>
            <person name="Komuniecki R."/>
            <person name="Korf I."/>
            <person name="Kumar S."/>
            <person name="Laney S."/>
            <person name="Li B.W."/>
            <person name="Li W."/>
            <person name="Lindblom T.H."/>
            <person name="Lustigman S."/>
            <person name="Ma D."/>
            <person name="Maina C.V."/>
            <person name="Martin D.M."/>
            <person name="McCarter J.P."/>
            <person name="McReynolds L."/>
            <person name="Mitreva M."/>
            <person name="Nutman T.B."/>
            <person name="Parkinson J."/>
            <person name="Peregrin-Alvarez J.M."/>
            <person name="Poole C."/>
            <person name="Ren Q."/>
            <person name="Saunders L."/>
            <person name="Sluder A.E."/>
            <person name="Smith K."/>
            <person name="Stanke M."/>
            <person name="Unnasch T.R."/>
            <person name="Ware J."/>
            <person name="Wei A.D."/>
            <person name="Weil G."/>
            <person name="Williams D.J."/>
            <person name="Zhang Y."/>
            <person name="Williams S.A."/>
            <person name="Fraser-Liggett C."/>
            <person name="Slatko B."/>
            <person name="Blaxter M.L."/>
            <person name="Scott A.L."/>
        </authorList>
    </citation>
    <scope>NUCLEOTIDE SEQUENCE</scope>
    <source>
        <strain evidence="9">FR3</strain>
    </source>
</reference>
<feature type="compositionally biased region" description="Polar residues" evidence="6">
    <location>
        <begin position="439"/>
        <end position="449"/>
    </location>
</feature>
<evidence type="ECO:0000313" key="9">
    <source>
        <dbReference type="Proteomes" id="UP000006672"/>
    </source>
</evidence>
<evidence type="ECO:0000313" key="8">
    <source>
        <dbReference type="EMBL" id="VIO97031.1"/>
    </source>
</evidence>
<dbReference type="SMART" id="SM01424">
    <property type="entry name" value="HAP1_N"/>
    <property type="match status" value="1"/>
</dbReference>
<reference evidence="10" key="3">
    <citation type="submission" date="2022-04" db="UniProtKB">
        <authorList>
            <consortium name="WormBaseParasite"/>
        </authorList>
    </citation>
    <scope>IDENTIFICATION</scope>
</reference>
<evidence type="ECO:0000313" key="10">
    <source>
        <dbReference type="WBParaSite" id="Bm6033.1"/>
    </source>
</evidence>
<dbReference type="Proteomes" id="UP000006672">
    <property type="component" value="Unassembled WGS sequence"/>
</dbReference>
<dbReference type="InterPro" id="IPR022154">
    <property type="entry name" value="TRAK1/2_C"/>
</dbReference>
<sequence length="638" mass="72793">MLDSSSNCYPSNNTSDISDNDDIDNACAIIGAIEQLAKKEKKFAFAAELGRSLLNRNYELKNRNEFLEEALNTTNDMVVQLRHDLQARSNLLHFYMDYETDVDGCSSGQSNSENLQRKIKRLEDENQSLKKESKNLKKIFSEYEENEQLNISEWTKQLDTANEKINNLQHLLAEKTEECGIQNFEVERLLKEITTRSIHEKALANEAADLQIQLQDALAMHEELAAQVNDLQERYTEVLAMLRDANEELRTYRQNESAYRTSTPDSLYDSLASEIEASDTGFYSAINNHRLSTKQQNVQSVMDMTHLSNKLEMIEIVNDVSNSNVVGTRTVATVTDPLPSDRYQQNSHCDDNVVDVPNQIFAKLLRHSCHPRSPISFLLDINDSHKVQSSSISKSEIKPFEVDASSSTSLQSKQPSNENNISQNATVYDLNRIQSDNFDSLSKTESNDSLCGYEGPKLGEPGRPGTRDLEWSIKKLNIRRQIEREYTRFRRERGLLPSNASFFNNLSTQNSMKKYHWPGIIRHETLLHSDELQKHKFTNDLSRVFKRDKILSSVGLLASLNNNLAQGIVLRSTIPVKSYIITPLQQKLKNFTRDISSYSSYLLEALSLCIPTESLSLSLTSKQLTRFHSMHNLHHIIN</sequence>
<evidence type="ECO:0000256" key="6">
    <source>
        <dbReference type="SAM" id="MobiDB-lite"/>
    </source>
</evidence>
<dbReference type="Pfam" id="PF12448">
    <property type="entry name" value="Milton"/>
    <property type="match status" value="1"/>
</dbReference>
<dbReference type="GO" id="GO:0048311">
    <property type="term" value="P:mitochondrion distribution"/>
    <property type="evidence" value="ECO:0007669"/>
    <property type="project" value="TreeGrafter"/>
</dbReference>
<dbReference type="PANTHER" id="PTHR15751">
    <property type="entry name" value="TRAFFICKING KINESIN-BINDING PROTEIN"/>
    <property type="match status" value="1"/>
</dbReference>
<evidence type="ECO:0000256" key="3">
    <source>
        <dbReference type="ARBA" id="ARBA00023054"/>
    </source>
</evidence>
<feature type="compositionally biased region" description="Polar residues" evidence="6">
    <location>
        <begin position="417"/>
        <end position="426"/>
    </location>
</feature>
<dbReference type="AlphaFoldDB" id="A0A4E9FJ58"/>
<protein>
    <submittedName>
        <fullName evidence="8 10">106 kDa O-GlcNAc transferase-interacting protein, putative</fullName>
    </submittedName>
</protein>
<name>A0A4E9FJ58_BRUMA</name>
<feature type="coiled-coil region" evidence="5">
    <location>
        <begin position="105"/>
        <end position="255"/>
    </location>
</feature>
<keyword evidence="4" id="KW-0496">Mitochondrion</keyword>
<dbReference type="GO" id="GO:0005739">
    <property type="term" value="C:mitochondrion"/>
    <property type="evidence" value="ECO:0007669"/>
    <property type="project" value="UniProtKB-SubCell"/>
</dbReference>
<feature type="region of interest" description="Disordered" evidence="6">
    <location>
        <begin position="405"/>
        <end position="426"/>
    </location>
</feature>
<dbReference type="GO" id="GO:0047496">
    <property type="term" value="P:vesicle transport along microtubule"/>
    <property type="evidence" value="ECO:0007669"/>
    <property type="project" value="TreeGrafter"/>
</dbReference>
<feature type="domain" description="HAP1 N-terminal" evidence="7">
    <location>
        <begin position="12"/>
        <end position="255"/>
    </location>
</feature>
<accession>A0A8L7YN24</accession>
<feature type="region of interest" description="Disordered" evidence="6">
    <location>
        <begin position="439"/>
        <end position="466"/>
    </location>
</feature>